<proteinExistence type="predicted"/>
<dbReference type="Proteomes" id="UP000434044">
    <property type="component" value="Unassembled WGS sequence"/>
</dbReference>
<sequence>MSEHAQAFIRYLSELEQHDRGALAHLRRGLGFAPGSFPRAYPYVERFVARDSHADDPRRKALYLTAGLFALHPRHQDSESLATAFGHVARHRDQAERDPSKHTVGSVEQRFIGLLGAEPESLPSLLRQAVSLLAADDRPCDYVRLLDDLSLWLKPFAVDGRNRICQRWARDFYRAYAPDSDATYQEPSAPNATPSAD</sequence>
<dbReference type="InterPro" id="IPR038287">
    <property type="entry name" value="Cse2_sf"/>
</dbReference>
<dbReference type="CDD" id="cd09731">
    <property type="entry name" value="Cse2_I-E"/>
    <property type="match status" value="1"/>
</dbReference>
<name>A0A6N8EJ36_9GAMM</name>
<comment type="caution">
    <text evidence="1">The sequence shown here is derived from an EMBL/GenBank/DDBJ whole genome shotgun (WGS) entry which is preliminary data.</text>
</comment>
<keyword evidence="2" id="KW-1185">Reference proteome</keyword>
<evidence type="ECO:0000313" key="2">
    <source>
        <dbReference type="Proteomes" id="UP000434044"/>
    </source>
</evidence>
<dbReference type="OrthoDB" id="69928at2"/>
<organism evidence="1 2">
    <name type="scientific">Allochromatium palmeri</name>
    <dbReference type="NCBI Taxonomy" id="231048"/>
    <lineage>
        <taxon>Bacteria</taxon>
        <taxon>Pseudomonadati</taxon>
        <taxon>Pseudomonadota</taxon>
        <taxon>Gammaproteobacteria</taxon>
        <taxon>Chromatiales</taxon>
        <taxon>Chromatiaceae</taxon>
        <taxon>Allochromatium</taxon>
    </lineage>
</organism>
<dbReference type="Pfam" id="PF09485">
    <property type="entry name" value="CRISPR_Cse2"/>
    <property type="match status" value="1"/>
</dbReference>
<accession>A0A6N8EJ36</accession>
<reference evidence="1 2" key="1">
    <citation type="submission" date="2019-11" db="EMBL/GenBank/DDBJ databases">
        <title>Whole-genome sequence of the anaerobic purple sulfur bacterium Allochromatium palmeri DSM 15591.</title>
        <authorList>
            <person name="Kyndt J.A."/>
            <person name="Meyer T.E."/>
        </authorList>
    </citation>
    <scope>NUCLEOTIDE SEQUENCE [LARGE SCALE GENOMIC DNA]</scope>
    <source>
        <strain evidence="1 2">DSM 15591</strain>
    </source>
</reference>
<dbReference type="NCBIfam" id="TIGR02548">
    <property type="entry name" value="casB_cse2"/>
    <property type="match status" value="1"/>
</dbReference>
<protein>
    <submittedName>
        <fullName evidence="1">Type I-E CRISPR-associated protein Cse2/CasB</fullName>
    </submittedName>
</protein>
<dbReference type="Gene3D" id="1.10.520.40">
    <property type="entry name" value="CRISPR-associated protein Cse2"/>
    <property type="match status" value="1"/>
</dbReference>
<dbReference type="InterPro" id="IPR013382">
    <property type="entry name" value="CRISPR-assoc_prot_Cse2"/>
</dbReference>
<dbReference type="AlphaFoldDB" id="A0A6N8EJ36"/>
<dbReference type="EMBL" id="WNKT01000059">
    <property type="protein sequence ID" value="MTW22939.1"/>
    <property type="molecule type" value="Genomic_DNA"/>
</dbReference>
<evidence type="ECO:0000313" key="1">
    <source>
        <dbReference type="EMBL" id="MTW22939.1"/>
    </source>
</evidence>
<gene>
    <name evidence="1" type="primary">casB</name>
    <name evidence="1" type="ORF">GJ668_17950</name>
</gene>
<dbReference type="RefSeq" id="WP_155451488.1">
    <property type="nucleotide sequence ID" value="NZ_WNKT01000059.1"/>
</dbReference>